<dbReference type="SUPFAM" id="SSF48317">
    <property type="entry name" value="Acid phosphatase/Vanadium-dependent haloperoxidase"/>
    <property type="match status" value="1"/>
</dbReference>
<dbReference type="FunFam" id="1.20.144.10:FF:000001">
    <property type="entry name" value="Lipid phosphate phosphatase 2"/>
    <property type="match status" value="1"/>
</dbReference>
<evidence type="ECO:0000256" key="7">
    <source>
        <dbReference type="SAM" id="MobiDB-lite"/>
    </source>
</evidence>
<feature type="transmembrane region" description="Helical" evidence="8">
    <location>
        <begin position="75"/>
        <end position="95"/>
    </location>
</feature>
<evidence type="ECO:0000313" key="10">
    <source>
        <dbReference type="EMBL" id="KAJ4961676.1"/>
    </source>
</evidence>
<protein>
    <recommendedName>
        <fullName evidence="9">Phosphatidic acid phosphatase type 2/haloperoxidase domain-containing protein</fullName>
    </recommendedName>
</protein>
<dbReference type="GO" id="GO:0046839">
    <property type="term" value="P:phospholipid dephosphorylation"/>
    <property type="evidence" value="ECO:0007669"/>
    <property type="project" value="TreeGrafter"/>
</dbReference>
<comment type="caution">
    <text evidence="10">The sequence shown here is derived from an EMBL/GenBank/DDBJ whole genome shotgun (WGS) entry which is preliminary data.</text>
</comment>
<proteinExistence type="inferred from homology"/>
<feature type="transmembrane region" description="Helical" evidence="8">
    <location>
        <begin position="115"/>
        <end position="137"/>
    </location>
</feature>
<dbReference type="EMBL" id="JAMYWD010000009">
    <property type="protein sequence ID" value="KAJ4961676.1"/>
    <property type="molecule type" value="Genomic_DNA"/>
</dbReference>
<keyword evidence="11" id="KW-1185">Reference proteome</keyword>
<dbReference type="GO" id="GO:0008195">
    <property type="term" value="F:phosphatidate phosphatase activity"/>
    <property type="evidence" value="ECO:0007669"/>
    <property type="project" value="TreeGrafter"/>
</dbReference>
<dbReference type="SMART" id="SM00014">
    <property type="entry name" value="acidPPc"/>
    <property type="match status" value="1"/>
</dbReference>
<feature type="domain" description="Phosphatidic acid phosphatase type 2/haloperoxidase" evidence="9">
    <location>
        <begin position="147"/>
        <end position="289"/>
    </location>
</feature>
<evidence type="ECO:0000256" key="3">
    <source>
        <dbReference type="ARBA" id="ARBA00022692"/>
    </source>
</evidence>
<accession>A0A9Q0HAJ6</accession>
<evidence type="ECO:0000256" key="6">
    <source>
        <dbReference type="ARBA" id="ARBA00023136"/>
    </source>
</evidence>
<dbReference type="CDD" id="cd03390">
    <property type="entry name" value="PAP2_containing_1_like"/>
    <property type="match status" value="1"/>
</dbReference>
<dbReference type="InterPro" id="IPR036938">
    <property type="entry name" value="PAP2/HPO_sf"/>
</dbReference>
<keyword evidence="5 8" id="KW-1133">Transmembrane helix</keyword>
<dbReference type="PANTHER" id="PTHR10165">
    <property type="entry name" value="LIPID PHOSPHATE PHOSPHATASE"/>
    <property type="match status" value="1"/>
</dbReference>
<organism evidence="10 11">
    <name type="scientific">Protea cynaroides</name>
    <dbReference type="NCBI Taxonomy" id="273540"/>
    <lineage>
        <taxon>Eukaryota</taxon>
        <taxon>Viridiplantae</taxon>
        <taxon>Streptophyta</taxon>
        <taxon>Embryophyta</taxon>
        <taxon>Tracheophyta</taxon>
        <taxon>Spermatophyta</taxon>
        <taxon>Magnoliopsida</taxon>
        <taxon>Proteales</taxon>
        <taxon>Proteaceae</taxon>
        <taxon>Protea</taxon>
    </lineage>
</organism>
<evidence type="ECO:0000256" key="8">
    <source>
        <dbReference type="SAM" id="Phobius"/>
    </source>
</evidence>
<dbReference type="GO" id="GO:0016020">
    <property type="term" value="C:membrane"/>
    <property type="evidence" value="ECO:0007669"/>
    <property type="project" value="UniProtKB-SubCell"/>
</dbReference>
<evidence type="ECO:0000256" key="2">
    <source>
        <dbReference type="ARBA" id="ARBA00008816"/>
    </source>
</evidence>
<feature type="compositionally biased region" description="Basic and acidic residues" evidence="7">
    <location>
        <begin position="354"/>
        <end position="367"/>
    </location>
</feature>
<dbReference type="Proteomes" id="UP001141806">
    <property type="component" value="Unassembled WGS sequence"/>
</dbReference>
<feature type="transmembrane region" description="Helical" evidence="8">
    <location>
        <begin position="214"/>
        <end position="231"/>
    </location>
</feature>
<feature type="transmembrane region" description="Helical" evidence="8">
    <location>
        <begin position="243"/>
        <end position="263"/>
    </location>
</feature>
<feature type="transmembrane region" description="Helical" evidence="8">
    <location>
        <begin position="275"/>
        <end position="293"/>
    </location>
</feature>
<dbReference type="InterPro" id="IPR000326">
    <property type="entry name" value="PAP2/HPO"/>
</dbReference>
<dbReference type="Pfam" id="PF01569">
    <property type="entry name" value="PAP2"/>
    <property type="match status" value="1"/>
</dbReference>
<feature type="transmembrane region" description="Helical" evidence="8">
    <location>
        <begin position="149"/>
        <end position="166"/>
    </location>
</feature>
<evidence type="ECO:0000313" key="11">
    <source>
        <dbReference type="Proteomes" id="UP001141806"/>
    </source>
</evidence>
<evidence type="ECO:0000256" key="4">
    <source>
        <dbReference type="ARBA" id="ARBA00022801"/>
    </source>
</evidence>
<dbReference type="AlphaFoldDB" id="A0A9Q0HAJ6"/>
<dbReference type="GO" id="GO:0006644">
    <property type="term" value="P:phospholipid metabolic process"/>
    <property type="evidence" value="ECO:0007669"/>
    <property type="project" value="InterPro"/>
</dbReference>
<evidence type="ECO:0000256" key="1">
    <source>
        <dbReference type="ARBA" id="ARBA00004141"/>
    </source>
</evidence>
<evidence type="ECO:0000259" key="9">
    <source>
        <dbReference type="SMART" id="SM00014"/>
    </source>
</evidence>
<feature type="region of interest" description="Disordered" evidence="7">
    <location>
        <begin position="339"/>
        <end position="367"/>
    </location>
</feature>
<dbReference type="OrthoDB" id="10030083at2759"/>
<sequence>MALRYAEVLMNPCPSRTPQTYWMPAGWPSLRVARVTFPISPVKAFQHGKMREVQLGSHTVRSHGVTVAKLHMHDWLILMLLMVIEIILYLIHPFYRFVGKDMMSDLKYPLKDITVPAWAVPIYAGLLPITIFIAFYFRRRDVYDLHHGILGLLFSMLLTAVITEAIKNAAGRPRPDFFWRCFPDGKEVYDSLGKVVCHGKAGHIKEGYKSFPSGHASGSFAGLGFLSWYLSGKIKAFNCRCHMAKLCIVFLPLLVASLVGISVVDDYQHHWQDVFAGGLLGLTMATFCYLQLFPPPYHTDGWEPCEYFQLEESRSSMQPNHAVNAPNVQGMEVETVHQQGTPRNNGFPGLSGEMDSRTFDEMESGRR</sequence>
<keyword evidence="4" id="KW-0378">Hydrolase</keyword>
<reference evidence="10" key="1">
    <citation type="journal article" date="2023" name="Plant J.">
        <title>The genome of the king protea, Protea cynaroides.</title>
        <authorList>
            <person name="Chang J."/>
            <person name="Duong T.A."/>
            <person name="Schoeman C."/>
            <person name="Ma X."/>
            <person name="Roodt D."/>
            <person name="Barker N."/>
            <person name="Li Z."/>
            <person name="Van de Peer Y."/>
            <person name="Mizrachi E."/>
        </authorList>
    </citation>
    <scope>NUCLEOTIDE SEQUENCE</scope>
    <source>
        <tissue evidence="10">Young leaves</tissue>
    </source>
</reference>
<dbReference type="PANTHER" id="PTHR10165:SF193">
    <property type="entry name" value="LIPID PHOSPHATE PHOSPHATASE 2-LIKE"/>
    <property type="match status" value="1"/>
</dbReference>
<dbReference type="Gene3D" id="1.20.144.10">
    <property type="entry name" value="Phosphatidic acid phosphatase type 2/haloperoxidase"/>
    <property type="match status" value="1"/>
</dbReference>
<name>A0A9Q0HAJ6_9MAGN</name>
<keyword evidence="3 8" id="KW-0812">Transmembrane</keyword>
<dbReference type="InterPro" id="IPR043216">
    <property type="entry name" value="PAP-like"/>
</dbReference>
<keyword evidence="6 8" id="KW-0472">Membrane</keyword>
<gene>
    <name evidence="10" type="ORF">NE237_021586</name>
</gene>
<comment type="subcellular location">
    <subcellularLocation>
        <location evidence="1">Membrane</location>
        <topology evidence="1">Multi-pass membrane protein</topology>
    </subcellularLocation>
</comment>
<comment type="similarity">
    <text evidence="2">Belongs to the PA-phosphatase related phosphoesterase family.</text>
</comment>
<evidence type="ECO:0000256" key="5">
    <source>
        <dbReference type="ARBA" id="ARBA00022989"/>
    </source>
</evidence>